<evidence type="ECO:0000256" key="7">
    <source>
        <dbReference type="SAM" id="MobiDB-lite"/>
    </source>
</evidence>
<dbReference type="GO" id="GO:0009636">
    <property type="term" value="P:response to toxic substance"/>
    <property type="evidence" value="ECO:0007669"/>
    <property type="project" value="InterPro"/>
</dbReference>
<dbReference type="eggNOG" id="COG5510">
    <property type="taxonomic scope" value="Bacteria"/>
</dbReference>
<dbReference type="PROSITE" id="PS51257">
    <property type="entry name" value="PROKAR_LIPOPROTEIN"/>
    <property type="match status" value="1"/>
</dbReference>
<reference evidence="9" key="1">
    <citation type="submission" date="2011-06" db="EMBL/GenBank/DDBJ databases">
        <authorList>
            <consortium name="US DOE Joint Genome Institute (JGI-PGF)"/>
            <person name="Lucas S."/>
            <person name="Han J."/>
            <person name="Lapidus A."/>
            <person name="Cheng J.-F."/>
            <person name="Goodwin L."/>
            <person name="Pitluck S."/>
            <person name="Peters L."/>
            <person name="Land M.L."/>
            <person name="Hauser L."/>
            <person name="Vogl K."/>
            <person name="Liu Z."/>
            <person name="Overmann J."/>
            <person name="Frigaard N.-U."/>
            <person name="Bryant D.A."/>
            <person name="Woyke T.J."/>
        </authorList>
    </citation>
    <scope>NUCLEOTIDE SEQUENCE [LARGE SCALE GENOMIC DNA]</scope>
    <source>
        <strain evidence="9">970</strain>
    </source>
</reference>
<protein>
    <submittedName>
        <fullName evidence="8">Putative small secreted protein</fullName>
    </submittedName>
</protein>
<name>H8Z6F5_9GAMM</name>
<dbReference type="OrthoDB" id="9181810at2"/>
<gene>
    <name evidence="8" type="ORF">Thi970DRAFT_04395</name>
</gene>
<evidence type="ECO:0000256" key="5">
    <source>
        <dbReference type="ARBA" id="ARBA00023139"/>
    </source>
</evidence>
<evidence type="ECO:0000256" key="4">
    <source>
        <dbReference type="ARBA" id="ARBA00023136"/>
    </source>
</evidence>
<sequence>MTKLFSLMLLIAITGLSGCSTIEGAGKDIQSGGESVSDAARSVRGDM</sequence>
<evidence type="ECO:0000256" key="6">
    <source>
        <dbReference type="ARBA" id="ARBA00023288"/>
    </source>
</evidence>
<evidence type="ECO:0000256" key="3">
    <source>
        <dbReference type="ARBA" id="ARBA00022729"/>
    </source>
</evidence>
<dbReference type="AlphaFoldDB" id="H8Z6F5"/>
<proteinExistence type="inferred from homology"/>
<keyword evidence="9" id="KW-1185">Reference proteome</keyword>
<evidence type="ECO:0000313" key="8">
    <source>
        <dbReference type="EMBL" id="EIC20739.1"/>
    </source>
</evidence>
<dbReference type="GO" id="GO:0016020">
    <property type="term" value="C:membrane"/>
    <property type="evidence" value="ECO:0007669"/>
    <property type="project" value="InterPro"/>
</dbReference>
<keyword evidence="4" id="KW-0472">Membrane</keyword>
<reference evidence="8 9" key="2">
    <citation type="submission" date="2011-11" db="EMBL/GenBank/DDBJ databases">
        <authorList>
            <consortium name="US DOE Joint Genome Institute"/>
            <person name="Lucas S."/>
            <person name="Han J."/>
            <person name="Lapidus A."/>
            <person name="Cheng J.-F."/>
            <person name="Goodwin L."/>
            <person name="Pitluck S."/>
            <person name="Peters L."/>
            <person name="Ovchinnikova G."/>
            <person name="Zhang X."/>
            <person name="Detter J.C."/>
            <person name="Han C."/>
            <person name="Tapia R."/>
            <person name="Land M."/>
            <person name="Hauser L."/>
            <person name="Kyrpides N."/>
            <person name="Ivanova N."/>
            <person name="Pagani I."/>
            <person name="Vogl K."/>
            <person name="Liu Z."/>
            <person name="Overmann J."/>
            <person name="Frigaard N.-U."/>
            <person name="Bryant D."/>
            <person name="Woyke T."/>
        </authorList>
    </citation>
    <scope>NUCLEOTIDE SEQUENCE [LARGE SCALE GENOMIC DNA]</scope>
    <source>
        <strain evidence="8 9">970</strain>
    </source>
</reference>
<dbReference type="Proteomes" id="UP000002964">
    <property type="component" value="Unassembled WGS sequence"/>
</dbReference>
<evidence type="ECO:0000256" key="2">
    <source>
        <dbReference type="ARBA" id="ARBA00022475"/>
    </source>
</evidence>
<accession>H8Z6F5</accession>
<keyword evidence="5" id="KW-0564">Palmitate</keyword>
<keyword evidence="3" id="KW-0732">Signal</keyword>
<comment type="similarity">
    <text evidence="1">Belongs to the EcnA/EcnB lipoprotein family.</text>
</comment>
<dbReference type="STRING" id="631362.Thi970DRAFT_04395"/>
<dbReference type="HOGENOM" id="CLU_193827_3_0_6"/>
<evidence type="ECO:0000256" key="1">
    <source>
        <dbReference type="ARBA" id="ARBA00010296"/>
    </source>
</evidence>
<dbReference type="InterPro" id="IPR012556">
    <property type="entry name" value="Entericidin"/>
</dbReference>
<dbReference type="EMBL" id="JH603170">
    <property type="protein sequence ID" value="EIC20739.1"/>
    <property type="molecule type" value="Genomic_DNA"/>
</dbReference>
<evidence type="ECO:0000313" key="9">
    <source>
        <dbReference type="Proteomes" id="UP000002964"/>
    </source>
</evidence>
<keyword evidence="2" id="KW-1003">Cell membrane</keyword>
<dbReference type="Pfam" id="PF08085">
    <property type="entry name" value="Entericidin"/>
    <property type="match status" value="1"/>
</dbReference>
<feature type="region of interest" description="Disordered" evidence="7">
    <location>
        <begin position="26"/>
        <end position="47"/>
    </location>
</feature>
<keyword evidence="6" id="KW-0449">Lipoprotein</keyword>
<organism evidence="8 9">
    <name type="scientific">Thiorhodovibrio frisius</name>
    <dbReference type="NCBI Taxonomy" id="631362"/>
    <lineage>
        <taxon>Bacteria</taxon>
        <taxon>Pseudomonadati</taxon>
        <taxon>Pseudomonadota</taxon>
        <taxon>Gammaproteobacteria</taxon>
        <taxon>Chromatiales</taxon>
        <taxon>Chromatiaceae</taxon>
        <taxon>Thiorhodovibrio</taxon>
    </lineage>
</organism>